<reference evidence="1" key="1">
    <citation type="submission" date="2023-03" db="EMBL/GenBank/DDBJ databases">
        <title>Massive genome expansion in bonnet fungi (Mycena s.s.) driven by repeated elements and novel gene families across ecological guilds.</title>
        <authorList>
            <consortium name="Lawrence Berkeley National Laboratory"/>
            <person name="Harder C.B."/>
            <person name="Miyauchi S."/>
            <person name="Viragh M."/>
            <person name="Kuo A."/>
            <person name="Thoen E."/>
            <person name="Andreopoulos B."/>
            <person name="Lu D."/>
            <person name="Skrede I."/>
            <person name="Drula E."/>
            <person name="Henrissat B."/>
            <person name="Morin E."/>
            <person name="Kohler A."/>
            <person name="Barry K."/>
            <person name="LaButti K."/>
            <person name="Morin E."/>
            <person name="Salamov A."/>
            <person name="Lipzen A."/>
            <person name="Mereny Z."/>
            <person name="Hegedus B."/>
            <person name="Baldrian P."/>
            <person name="Stursova M."/>
            <person name="Weitz H."/>
            <person name="Taylor A."/>
            <person name="Grigoriev I.V."/>
            <person name="Nagy L.G."/>
            <person name="Martin F."/>
            <person name="Kauserud H."/>
        </authorList>
    </citation>
    <scope>NUCLEOTIDE SEQUENCE</scope>
    <source>
        <strain evidence="1">9144</strain>
    </source>
</reference>
<dbReference type="PROSITE" id="PS50007">
    <property type="entry name" value="PIPLC_X_DOMAIN"/>
    <property type="match status" value="1"/>
</dbReference>
<dbReference type="Gene3D" id="3.20.20.190">
    <property type="entry name" value="Phosphatidylinositol (PI) phosphodiesterase"/>
    <property type="match status" value="1"/>
</dbReference>
<evidence type="ECO:0000313" key="2">
    <source>
        <dbReference type="Proteomes" id="UP001219525"/>
    </source>
</evidence>
<organism evidence="1 2">
    <name type="scientific">Mycena pura</name>
    <dbReference type="NCBI Taxonomy" id="153505"/>
    <lineage>
        <taxon>Eukaryota</taxon>
        <taxon>Fungi</taxon>
        <taxon>Dikarya</taxon>
        <taxon>Basidiomycota</taxon>
        <taxon>Agaricomycotina</taxon>
        <taxon>Agaricomycetes</taxon>
        <taxon>Agaricomycetidae</taxon>
        <taxon>Agaricales</taxon>
        <taxon>Marasmiineae</taxon>
        <taxon>Mycenaceae</taxon>
        <taxon>Mycena</taxon>
    </lineage>
</organism>
<dbReference type="Proteomes" id="UP001219525">
    <property type="component" value="Unassembled WGS sequence"/>
</dbReference>
<accession>A0AAD6VV82</accession>
<name>A0AAD6VV82_9AGAR</name>
<dbReference type="GO" id="GO:0008081">
    <property type="term" value="F:phosphoric diester hydrolase activity"/>
    <property type="evidence" value="ECO:0007669"/>
    <property type="project" value="InterPro"/>
</dbReference>
<dbReference type="SUPFAM" id="SSF51695">
    <property type="entry name" value="PLC-like phosphodiesterases"/>
    <property type="match status" value="1"/>
</dbReference>
<keyword evidence="2" id="KW-1185">Reference proteome</keyword>
<sequence>MPVEIPDDCLWRIYLCKAKVARKHCELVVMPRRSLASFLSAIPDSVPLSSVLLPGNMAFYGWPFSQCQSISTPLGVQFQSGIRLLDIRLTDVDGRLVAYHGAYPQKTLFQDILISVHDYLTSPEGSRDTIVMSIKQEAPSNVFSQLVHDEIAVGAGGRDMWFFESRIPTLGEVRGKAVLFSRFGNGEGWEGGLNGMGIHPTYWPDSVKSAFEWMCNDTVVRTNDWYHIPSFLSIPEKVALSTSVLEPESMDKKIPVLPITFFSASSFPLAAPQTVSQGFGWPSWGLGVEGVNSRVGKWALHHLRESAKGKENEPRIRGWTFMDYFEEPQNALVPLLIEFNFRARKAGEEGW</sequence>
<dbReference type="InterPro" id="IPR017946">
    <property type="entry name" value="PLC-like_Pdiesterase_TIM-brl"/>
</dbReference>
<dbReference type="AlphaFoldDB" id="A0AAD6VV82"/>
<gene>
    <name evidence="1" type="ORF">GGX14DRAFT_670775</name>
</gene>
<comment type="caution">
    <text evidence="1">The sequence shown here is derived from an EMBL/GenBank/DDBJ whole genome shotgun (WGS) entry which is preliminary data.</text>
</comment>
<protein>
    <submittedName>
        <fullName evidence="1">PLC-like phosphodiesterase</fullName>
    </submittedName>
</protein>
<evidence type="ECO:0000313" key="1">
    <source>
        <dbReference type="EMBL" id="KAJ7221689.1"/>
    </source>
</evidence>
<dbReference type="GO" id="GO:0006629">
    <property type="term" value="P:lipid metabolic process"/>
    <property type="evidence" value="ECO:0007669"/>
    <property type="project" value="InterPro"/>
</dbReference>
<dbReference type="EMBL" id="JARJCW010000008">
    <property type="protein sequence ID" value="KAJ7221689.1"/>
    <property type="molecule type" value="Genomic_DNA"/>
</dbReference>
<proteinExistence type="predicted"/>